<keyword evidence="4" id="KW-1185">Reference proteome</keyword>
<sequence length="685" mass="71379">MKRDLSRLLKPASIAVIGGGVWAENVIQNCRALGYVGPIWVVHPTRDSLAGAPAYPSVADLPETPDAALICVNRHASIDAVEALSAQGCGGVVCLASGFAEASAEDGSASDLQARLLEAAGEMPLIGPNCYGFVSYLDGVALWPDQQGGQRGESGVAVISQSSNISMNISMTQGGLPLAYVATAGNQAQLSLAAIGEAMLADPRVTALGLHIEGVNDTAAFEALAETARRLRKPVVALKAGRSALAQQATISHTASLAGSDAGARAFLKRLGFAQVESLPQLLETLKLLHAVGPLPSNRIASLSCSGGEAGLIADVAEGRGVCFPPLNARQRRDLRAALGPMVALNNPLDYHTYIWRNTEALGEAFTAMLDPDLSLACVIMDFPRPDRCDGSDWNCVIEGMRIARKARPTPMALVTTLQDTMPEAMAQTLLAEGIAPLHGLREAITAIEAAAYLGESLDRPPAPAVWPAPRNAGATRVLSEAEGKAMLARHGLRVPASGRAESPEAAGLLADRFGVPVALKGEGVAHKTEAGAVKLGLLGGEEVLAAAQAMPAESFLVEEMITDTVAELLIGVVADPAHGYVLTLAAGGVLTELLADSASLLLPLTESEVRAALEDLKIHRLLAGYRGMAAADMDTVVQAVLSVQDFVEAHRGAVQEVEINPLMCTPWAAYAADALIRMKEEPAP</sequence>
<keyword evidence="1" id="KW-0816">Tricarboxylic acid cycle</keyword>
<accession>A0A1Y5SG64</accession>
<dbReference type="InterPro" id="IPR013815">
    <property type="entry name" value="ATP_grasp_subdomain_1"/>
</dbReference>
<dbReference type="GO" id="GO:0005524">
    <property type="term" value="F:ATP binding"/>
    <property type="evidence" value="ECO:0007669"/>
    <property type="project" value="InterPro"/>
</dbReference>
<dbReference type="SUPFAM" id="SSF52210">
    <property type="entry name" value="Succinyl-CoA synthetase domains"/>
    <property type="match status" value="2"/>
</dbReference>
<dbReference type="RefSeq" id="WP_085868549.1">
    <property type="nucleotide sequence ID" value="NZ_FWFQ01000012.1"/>
</dbReference>
<protein>
    <recommendedName>
        <fullName evidence="2">CoA-binding domain-containing protein</fullName>
    </recommendedName>
</protein>
<dbReference type="AlphaFoldDB" id="A0A1Y5SG64"/>
<evidence type="ECO:0000259" key="2">
    <source>
        <dbReference type="SMART" id="SM00881"/>
    </source>
</evidence>
<evidence type="ECO:0000256" key="1">
    <source>
        <dbReference type="ARBA" id="ARBA00022532"/>
    </source>
</evidence>
<organism evidence="3 4">
    <name type="scientific">Pseudoruegeria aquimaris</name>
    <dbReference type="NCBI Taxonomy" id="393663"/>
    <lineage>
        <taxon>Bacteria</taxon>
        <taxon>Pseudomonadati</taxon>
        <taxon>Pseudomonadota</taxon>
        <taxon>Alphaproteobacteria</taxon>
        <taxon>Rhodobacterales</taxon>
        <taxon>Roseobacteraceae</taxon>
        <taxon>Pseudoruegeria</taxon>
    </lineage>
</organism>
<name>A0A1Y5SG64_9RHOB</name>
<dbReference type="PANTHER" id="PTHR42793:SF4">
    <property type="entry name" value="BLL6376 PROTEIN"/>
    <property type="match status" value="1"/>
</dbReference>
<dbReference type="Pfam" id="PF13607">
    <property type="entry name" value="Succ_CoA_lig"/>
    <property type="match status" value="1"/>
</dbReference>
<dbReference type="Pfam" id="PF13380">
    <property type="entry name" value="CoA_binding_2"/>
    <property type="match status" value="1"/>
</dbReference>
<dbReference type="OrthoDB" id="9807426at2"/>
<dbReference type="InterPro" id="IPR032875">
    <property type="entry name" value="Succ_CoA_lig_flav_dom"/>
</dbReference>
<dbReference type="Proteomes" id="UP000193409">
    <property type="component" value="Unassembled WGS sequence"/>
</dbReference>
<dbReference type="InterPro" id="IPR003781">
    <property type="entry name" value="CoA-bd"/>
</dbReference>
<proteinExistence type="predicted"/>
<dbReference type="Gene3D" id="3.30.1490.20">
    <property type="entry name" value="ATP-grasp fold, A domain"/>
    <property type="match status" value="1"/>
</dbReference>
<dbReference type="InterPro" id="IPR016102">
    <property type="entry name" value="Succinyl-CoA_synth-like"/>
</dbReference>
<evidence type="ECO:0000313" key="3">
    <source>
        <dbReference type="EMBL" id="SLN40064.1"/>
    </source>
</evidence>
<dbReference type="SUPFAM" id="SSF51735">
    <property type="entry name" value="NAD(P)-binding Rossmann-fold domains"/>
    <property type="match status" value="1"/>
</dbReference>
<feature type="domain" description="CoA-binding" evidence="2">
    <location>
        <begin position="8"/>
        <end position="99"/>
    </location>
</feature>
<dbReference type="SMART" id="SM00881">
    <property type="entry name" value="CoA_binding"/>
    <property type="match status" value="1"/>
</dbReference>
<dbReference type="Gene3D" id="3.40.50.720">
    <property type="entry name" value="NAD(P)-binding Rossmann-like Domain"/>
    <property type="match status" value="1"/>
</dbReference>
<evidence type="ECO:0000313" key="4">
    <source>
        <dbReference type="Proteomes" id="UP000193409"/>
    </source>
</evidence>
<reference evidence="3 4" key="1">
    <citation type="submission" date="2017-03" db="EMBL/GenBank/DDBJ databases">
        <authorList>
            <person name="Afonso C.L."/>
            <person name="Miller P.J."/>
            <person name="Scott M.A."/>
            <person name="Spackman E."/>
            <person name="Goraichik I."/>
            <person name="Dimitrov K.M."/>
            <person name="Suarez D.L."/>
            <person name="Swayne D.E."/>
        </authorList>
    </citation>
    <scope>NUCLEOTIDE SEQUENCE [LARGE SCALE GENOMIC DNA]</scope>
    <source>
        <strain evidence="3 4">CECT 7680</strain>
    </source>
</reference>
<dbReference type="InterPro" id="IPR036291">
    <property type="entry name" value="NAD(P)-bd_dom_sf"/>
</dbReference>
<dbReference type="Gene3D" id="3.30.470.20">
    <property type="entry name" value="ATP-grasp fold, B domain"/>
    <property type="match status" value="1"/>
</dbReference>
<dbReference type="SUPFAM" id="SSF56059">
    <property type="entry name" value="Glutathione synthetase ATP-binding domain-like"/>
    <property type="match status" value="1"/>
</dbReference>
<dbReference type="Gene3D" id="3.40.50.261">
    <property type="entry name" value="Succinyl-CoA synthetase domains"/>
    <property type="match status" value="2"/>
</dbReference>
<dbReference type="PANTHER" id="PTHR42793">
    <property type="entry name" value="COA BINDING DOMAIN CONTAINING PROTEIN"/>
    <property type="match status" value="1"/>
</dbReference>
<dbReference type="GO" id="GO:0006099">
    <property type="term" value="P:tricarboxylic acid cycle"/>
    <property type="evidence" value="ECO:0007669"/>
    <property type="project" value="UniProtKB-KW"/>
</dbReference>
<dbReference type="Pfam" id="PF13549">
    <property type="entry name" value="ATP-grasp_5"/>
    <property type="match status" value="1"/>
</dbReference>
<gene>
    <name evidence="3" type="ORF">PSA7680_01990</name>
</gene>
<dbReference type="EMBL" id="FWFQ01000012">
    <property type="protein sequence ID" value="SLN40064.1"/>
    <property type="molecule type" value="Genomic_DNA"/>
</dbReference>